<evidence type="ECO:0000259" key="9">
    <source>
        <dbReference type="PROSITE" id="PS50016"/>
    </source>
</evidence>
<feature type="compositionally biased region" description="Basic and acidic residues" evidence="8">
    <location>
        <begin position="500"/>
        <end position="512"/>
    </location>
</feature>
<feature type="compositionally biased region" description="Basic residues" evidence="8">
    <location>
        <begin position="489"/>
        <end position="499"/>
    </location>
</feature>
<keyword evidence="4 7" id="KW-0863">Zinc-finger</keyword>
<evidence type="ECO:0000256" key="7">
    <source>
        <dbReference type="PROSITE-ProRule" id="PRU00146"/>
    </source>
</evidence>
<dbReference type="PANTHER" id="PTHR10333:SF94">
    <property type="entry name" value="FINGER DOMAIN PROTEIN, PUTATIVE (AFU_ORTHOLOGUE AFUA_3G11940)-RELATED"/>
    <property type="match status" value="1"/>
</dbReference>
<dbReference type="InterPro" id="IPR028651">
    <property type="entry name" value="ING_fam"/>
</dbReference>
<dbReference type="InterPro" id="IPR019787">
    <property type="entry name" value="Znf_PHD-finger"/>
</dbReference>
<reference evidence="10 11" key="1">
    <citation type="submission" date="2024-06" db="EMBL/GenBank/DDBJ databases">
        <title>Complete genome of Phlyctema vagabunda strain 19-DSS-EL-015.</title>
        <authorList>
            <person name="Fiorenzani C."/>
        </authorList>
    </citation>
    <scope>NUCLEOTIDE SEQUENCE [LARGE SCALE GENOMIC DNA]</scope>
    <source>
        <strain evidence="10 11">19-DSS-EL-015</strain>
    </source>
</reference>
<evidence type="ECO:0000313" key="10">
    <source>
        <dbReference type="EMBL" id="KAL3423679.1"/>
    </source>
</evidence>
<feature type="compositionally biased region" description="Low complexity" evidence="8">
    <location>
        <begin position="260"/>
        <end position="284"/>
    </location>
</feature>
<comment type="subcellular location">
    <subcellularLocation>
        <location evidence="1">Nucleus</location>
    </subcellularLocation>
</comment>
<sequence>MPAVAAMDVPLETTSPRRKDKIAEALHNMGSLNHNLDRLDLPSDPDAQATVTDLLDFTDYLPSDLMRSLTLLGHLDQTFINYTKSIEEHTKTYGALADIPAEKAQDALKFRTNILQDVNGAAAARNFADAEACRAAENVDRHLARARNIHDKLVAIREAYPTSRDASPEPQKSRSPQVSRAQKPKITLRLDGSRKSGDRAGSKVRHRRMTRITVPGEVLAPYDLDYESYGSESDESIDEAPTPGATPGRSLGGTIKLKLNNNANNNTTTTTNNNNSNNNNAAKNRTPKPARPPRAPGMGTNVHSAVAGISTSNALAKLKPPPEDAVLGGPDAPWLQLTAWELAKLRKRMKKNAVWSPSDTMISRELKTLGRGIEAYRAAKSKADAVGEALEHSIQPLVDGDDGTRVSTEGAISLDTLEKAEVQLSNRGMKLNEAKKLKRENQAKELAKVAAEEAEDASRKMAVAAEGLKDLFGKTKAGEDKSTPAPAKTPKRAAPKKRKRETEEPVVEKVEVETPQPVKPAVKKAKMETPIPPPPSLASTIVPVIEPAPFIASTSDAAASRAESAPAPVPTSPKKSSTPILPPGTVKREVKKEIKKAQPVKAQPPPSAVTPPPLELLPAKRPTSARAALSRPTSRGKAASVEPVPTATKDRPRRASTVHNTPAPEARAPPNRRAKRPAPGIVTGGAGIEGAKAVSKRSAAPRKKGGKKQKDEKSGMITEVMDEIDDEGNVIDPNEPRYCVCNRVSFGTMIGCENDQCEKEWFHLECVGLTEIPARTTKWYCPDCRVNFDAGERGEIDSRGKKK</sequence>
<organism evidence="10 11">
    <name type="scientific">Phlyctema vagabunda</name>
    <dbReference type="NCBI Taxonomy" id="108571"/>
    <lineage>
        <taxon>Eukaryota</taxon>
        <taxon>Fungi</taxon>
        <taxon>Dikarya</taxon>
        <taxon>Ascomycota</taxon>
        <taxon>Pezizomycotina</taxon>
        <taxon>Leotiomycetes</taxon>
        <taxon>Helotiales</taxon>
        <taxon>Dermateaceae</taxon>
        <taxon>Phlyctema</taxon>
    </lineage>
</organism>
<dbReference type="PROSITE" id="PS50016">
    <property type="entry name" value="ZF_PHD_2"/>
    <property type="match status" value="1"/>
</dbReference>
<proteinExistence type="inferred from homology"/>
<dbReference type="PROSITE" id="PS01359">
    <property type="entry name" value="ZF_PHD_1"/>
    <property type="match status" value="1"/>
</dbReference>
<keyword evidence="3" id="KW-0479">Metal-binding</keyword>
<dbReference type="SUPFAM" id="SSF57903">
    <property type="entry name" value="FYVE/PHD zinc finger"/>
    <property type="match status" value="1"/>
</dbReference>
<feature type="compositionally biased region" description="Basic and acidic residues" evidence="8">
    <location>
        <begin position="586"/>
        <end position="596"/>
    </location>
</feature>
<feature type="compositionally biased region" description="Low complexity" evidence="8">
    <location>
        <begin position="553"/>
        <end position="579"/>
    </location>
</feature>
<evidence type="ECO:0000256" key="8">
    <source>
        <dbReference type="SAM" id="MobiDB-lite"/>
    </source>
</evidence>
<comment type="caution">
    <text evidence="10">The sequence shown here is derived from an EMBL/GenBank/DDBJ whole genome shotgun (WGS) entry which is preliminary data.</text>
</comment>
<evidence type="ECO:0000256" key="3">
    <source>
        <dbReference type="ARBA" id="ARBA00022723"/>
    </source>
</evidence>
<dbReference type="Gene3D" id="3.30.40.10">
    <property type="entry name" value="Zinc/RING finger domain, C3HC4 (zinc finger)"/>
    <property type="match status" value="1"/>
</dbReference>
<dbReference type="EMBL" id="JBFCZG010000004">
    <property type="protein sequence ID" value="KAL3423679.1"/>
    <property type="molecule type" value="Genomic_DNA"/>
</dbReference>
<gene>
    <name evidence="10" type="ORF">PVAG01_05426</name>
</gene>
<feature type="domain" description="PHD-type" evidence="9">
    <location>
        <begin position="736"/>
        <end position="787"/>
    </location>
</feature>
<dbReference type="InterPro" id="IPR024610">
    <property type="entry name" value="ING_N_histone-binding"/>
</dbReference>
<dbReference type="SMART" id="SM01408">
    <property type="entry name" value="ING"/>
    <property type="match status" value="1"/>
</dbReference>
<feature type="region of interest" description="Disordered" evidence="8">
    <location>
        <begin position="474"/>
        <end position="540"/>
    </location>
</feature>
<feature type="region of interest" description="Disordered" evidence="8">
    <location>
        <begin position="229"/>
        <end position="299"/>
    </location>
</feature>
<evidence type="ECO:0000256" key="2">
    <source>
        <dbReference type="ARBA" id="ARBA00010210"/>
    </source>
</evidence>
<accession>A0ABR4PJZ7</accession>
<feature type="region of interest" description="Disordered" evidence="8">
    <location>
        <begin position="553"/>
        <end position="714"/>
    </location>
</feature>
<keyword evidence="11" id="KW-1185">Reference proteome</keyword>
<dbReference type="Proteomes" id="UP001629113">
    <property type="component" value="Unassembled WGS sequence"/>
</dbReference>
<dbReference type="InterPro" id="IPR001965">
    <property type="entry name" value="Znf_PHD"/>
</dbReference>
<dbReference type="InterPro" id="IPR011011">
    <property type="entry name" value="Znf_FYVE_PHD"/>
</dbReference>
<dbReference type="CDD" id="cd15587">
    <property type="entry name" value="PHD_Yng1p_like"/>
    <property type="match status" value="1"/>
</dbReference>
<evidence type="ECO:0000313" key="11">
    <source>
        <dbReference type="Proteomes" id="UP001629113"/>
    </source>
</evidence>
<keyword evidence="5" id="KW-0862">Zinc</keyword>
<keyword evidence="6" id="KW-0539">Nucleus</keyword>
<feature type="compositionally biased region" description="Basic and acidic residues" evidence="8">
    <location>
        <begin position="191"/>
        <end position="201"/>
    </location>
</feature>
<dbReference type="InterPro" id="IPR019786">
    <property type="entry name" value="Zinc_finger_PHD-type_CS"/>
</dbReference>
<evidence type="ECO:0000256" key="4">
    <source>
        <dbReference type="ARBA" id="ARBA00022771"/>
    </source>
</evidence>
<evidence type="ECO:0000256" key="5">
    <source>
        <dbReference type="ARBA" id="ARBA00022833"/>
    </source>
</evidence>
<evidence type="ECO:0000256" key="1">
    <source>
        <dbReference type="ARBA" id="ARBA00004123"/>
    </source>
</evidence>
<dbReference type="Gene3D" id="6.10.140.1740">
    <property type="match status" value="1"/>
</dbReference>
<evidence type="ECO:0000256" key="6">
    <source>
        <dbReference type="ARBA" id="ARBA00023242"/>
    </source>
</evidence>
<dbReference type="InterPro" id="IPR013083">
    <property type="entry name" value="Znf_RING/FYVE/PHD"/>
</dbReference>
<comment type="similarity">
    <text evidence="2">Belongs to the ING family.</text>
</comment>
<protein>
    <submittedName>
        <fullName evidence="10">PHD-finger domain-containing protein</fullName>
    </submittedName>
</protein>
<feature type="region of interest" description="Disordered" evidence="8">
    <location>
        <begin position="160"/>
        <end position="212"/>
    </location>
</feature>
<name>A0ABR4PJZ7_9HELO</name>
<dbReference type="SMART" id="SM00249">
    <property type="entry name" value="PHD"/>
    <property type="match status" value="1"/>
</dbReference>
<dbReference type="PANTHER" id="PTHR10333">
    <property type="entry name" value="INHIBITOR OF GROWTH PROTEIN"/>
    <property type="match status" value="1"/>
</dbReference>
<feature type="compositionally biased region" description="Pro residues" evidence="8">
    <location>
        <begin position="602"/>
        <end position="615"/>
    </location>
</feature>